<reference evidence="2" key="1">
    <citation type="submission" date="2021-02" db="EMBL/GenBank/DDBJ databases">
        <authorList>
            <person name="Dougan E. K."/>
            <person name="Rhodes N."/>
            <person name="Thang M."/>
            <person name="Chan C."/>
        </authorList>
    </citation>
    <scope>NUCLEOTIDE SEQUENCE</scope>
</reference>
<organism evidence="2 3">
    <name type="scientific">Polarella glacialis</name>
    <name type="common">Dinoflagellate</name>
    <dbReference type="NCBI Taxonomy" id="89957"/>
    <lineage>
        <taxon>Eukaryota</taxon>
        <taxon>Sar</taxon>
        <taxon>Alveolata</taxon>
        <taxon>Dinophyceae</taxon>
        <taxon>Suessiales</taxon>
        <taxon>Suessiaceae</taxon>
        <taxon>Polarella</taxon>
    </lineage>
</organism>
<evidence type="ECO:0000313" key="2">
    <source>
        <dbReference type="EMBL" id="CAE8608999.1"/>
    </source>
</evidence>
<feature type="compositionally biased region" description="Low complexity" evidence="1">
    <location>
        <begin position="50"/>
        <end position="63"/>
    </location>
</feature>
<dbReference type="EMBL" id="CAJNNV010024221">
    <property type="protein sequence ID" value="CAE8608999.1"/>
    <property type="molecule type" value="Genomic_DNA"/>
</dbReference>
<gene>
    <name evidence="2" type="ORF">PGLA1383_LOCUS26823</name>
</gene>
<accession>A0A813FB55</accession>
<feature type="region of interest" description="Disordered" evidence="1">
    <location>
        <begin position="31"/>
        <end position="64"/>
    </location>
</feature>
<keyword evidence="3" id="KW-1185">Reference proteome</keyword>
<sequence>MREIASVFAEAIAASVAASELRMPDVAEVAAREAEEARKPPATVRHGRRAAATSSRTSSPRGSKGYAAAACGTFACRFSSSFALLTGAFLALGGRRSTRYTARKVQGQCTHR</sequence>
<name>A0A813FB55_POLGL</name>
<dbReference type="Proteomes" id="UP000654075">
    <property type="component" value="Unassembled WGS sequence"/>
</dbReference>
<dbReference type="AlphaFoldDB" id="A0A813FB55"/>
<evidence type="ECO:0000313" key="3">
    <source>
        <dbReference type="Proteomes" id="UP000654075"/>
    </source>
</evidence>
<protein>
    <submittedName>
        <fullName evidence="2">Uncharacterized protein</fullName>
    </submittedName>
</protein>
<proteinExistence type="predicted"/>
<evidence type="ECO:0000256" key="1">
    <source>
        <dbReference type="SAM" id="MobiDB-lite"/>
    </source>
</evidence>
<comment type="caution">
    <text evidence="2">The sequence shown here is derived from an EMBL/GenBank/DDBJ whole genome shotgun (WGS) entry which is preliminary data.</text>
</comment>